<keyword evidence="3" id="KW-0479">Metal-binding</keyword>
<dbReference type="PROSITE" id="PS50089">
    <property type="entry name" value="ZF_RING_2"/>
    <property type="match status" value="1"/>
</dbReference>
<dbReference type="EC" id="2.3.2.27" evidence="2"/>
<evidence type="ECO:0000256" key="6">
    <source>
        <dbReference type="PROSITE-ProRule" id="PRU00175"/>
    </source>
</evidence>
<dbReference type="EMBL" id="JBEDUW010000005">
    <property type="protein sequence ID" value="KAK9927697.1"/>
    <property type="molecule type" value="Genomic_DNA"/>
</dbReference>
<dbReference type="PANTHER" id="PTHR15710:SF77">
    <property type="entry name" value="RING-H2 FINGER PROTEIN ATL21B"/>
    <property type="match status" value="1"/>
</dbReference>
<dbReference type="Proteomes" id="UP001457282">
    <property type="component" value="Unassembled WGS sequence"/>
</dbReference>
<gene>
    <name evidence="9" type="ORF">M0R45_024869</name>
</gene>
<feature type="region of interest" description="Disordered" evidence="7">
    <location>
        <begin position="182"/>
        <end position="229"/>
    </location>
</feature>
<dbReference type="AlphaFoldDB" id="A0AAW1WSS8"/>
<feature type="compositionally biased region" description="Basic residues" evidence="7">
    <location>
        <begin position="183"/>
        <end position="226"/>
    </location>
</feature>
<feature type="domain" description="RING-type" evidence="8">
    <location>
        <begin position="255"/>
        <end position="280"/>
    </location>
</feature>
<keyword evidence="10" id="KW-1185">Reference proteome</keyword>
<dbReference type="GO" id="GO:0005737">
    <property type="term" value="C:cytoplasm"/>
    <property type="evidence" value="ECO:0007669"/>
    <property type="project" value="TreeGrafter"/>
</dbReference>
<dbReference type="InterPro" id="IPR001841">
    <property type="entry name" value="Znf_RING"/>
</dbReference>
<sequence>MLFEKYSFESKVWHRSEPNPRGGEDLLVIKITFYIKIGVTFRIDSPITYDEPFFSHREFFIPNLSRGELLSNKSEYTWRMVDFLSEKFGDEPPVPEDVRRSSIEQVFSVAEEDLSGMASSFSVIHLDIVEVIDHFFDSAAVDCLDDAISSVEGLEKVSCLGLKQATSSCVICLENLIDGGGKKQVRKPTRKQVKQPTRKQVKQPTRKQVKQPTRKQVKQPTRRSKRLVGLQSRRTIAKKPRRGTEAPPPRVITRLPCSHYFHGDCIVKWLENNRVCPLCRYKVGGQPSKP</sequence>
<evidence type="ECO:0000256" key="4">
    <source>
        <dbReference type="ARBA" id="ARBA00022771"/>
    </source>
</evidence>
<accession>A0AAW1WSS8</accession>
<comment type="caution">
    <text evidence="9">The sequence shown here is derived from an EMBL/GenBank/DDBJ whole genome shotgun (WGS) entry which is preliminary data.</text>
</comment>
<evidence type="ECO:0000256" key="7">
    <source>
        <dbReference type="SAM" id="MobiDB-lite"/>
    </source>
</evidence>
<proteinExistence type="predicted"/>
<evidence type="ECO:0000256" key="5">
    <source>
        <dbReference type="ARBA" id="ARBA00022833"/>
    </source>
</evidence>
<dbReference type="Gene3D" id="3.30.40.10">
    <property type="entry name" value="Zinc/RING finger domain, C3HC4 (zinc finger)"/>
    <property type="match status" value="1"/>
</dbReference>
<evidence type="ECO:0000256" key="1">
    <source>
        <dbReference type="ARBA" id="ARBA00000900"/>
    </source>
</evidence>
<evidence type="ECO:0000256" key="2">
    <source>
        <dbReference type="ARBA" id="ARBA00012483"/>
    </source>
</evidence>
<name>A0AAW1WSS8_RUBAR</name>
<dbReference type="PANTHER" id="PTHR15710">
    <property type="entry name" value="E3 UBIQUITIN-PROTEIN LIGASE PRAJA"/>
    <property type="match status" value="1"/>
</dbReference>
<reference evidence="9 10" key="1">
    <citation type="journal article" date="2023" name="G3 (Bethesda)">
        <title>A chromosome-length genome assembly and annotation of blackberry (Rubus argutus, cv. 'Hillquist').</title>
        <authorList>
            <person name="Bruna T."/>
            <person name="Aryal R."/>
            <person name="Dudchenko O."/>
            <person name="Sargent D.J."/>
            <person name="Mead D."/>
            <person name="Buti M."/>
            <person name="Cavallini A."/>
            <person name="Hytonen T."/>
            <person name="Andres J."/>
            <person name="Pham M."/>
            <person name="Weisz D."/>
            <person name="Mascagni F."/>
            <person name="Usai G."/>
            <person name="Natali L."/>
            <person name="Bassil N."/>
            <person name="Fernandez G.E."/>
            <person name="Lomsadze A."/>
            <person name="Armour M."/>
            <person name="Olukolu B."/>
            <person name="Poorten T."/>
            <person name="Britton C."/>
            <person name="Davik J."/>
            <person name="Ashrafi H."/>
            <person name="Aiden E.L."/>
            <person name="Borodovsky M."/>
            <person name="Worthington M."/>
        </authorList>
    </citation>
    <scope>NUCLEOTIDE SEQUENCE [LARGE SCALE GENOMIC DNA]</scope>
    <source>
        <strain evidence="9">PI 553951</strain>
    </source>
</reference>
<evidence type="ECO:0000256" key="3">
    <source>
        <dbReference type="ARBA" id="ARBA00022723"/>
    </source>
</evidence>
<comment type="catalytic activity">
    <reaction evidence="1">
        <text>S-ubiquitinyl-[E2 ubiquitin-conjugating enzyme]-L-cysteine + [acceptor protein]-L-lysine = [E2 ubiquitin-conjugating enzyme]-L-cysteine + N(6)-ubiquitinyl-[acceptor protein]-L-lysine.</text>
        <dbReference type="EC" id="2.3.2.27"/>
    </reaction>
</comment>
<organism evidence="9 10">
    <name type="scientific">Rubus argutus</name>
    <name type="common">Southern blackberry</name>
    <dbReference type="NCBI Taxonomy" id="59490"/>
    <lineage>
        <taxon>Eukaryota</taxon>
        <taxon>Viridiplantae</taxon>
        <taxon>Streptophyta</taxon>
        <taxon>Embryophyta</taxon>
        <taxon>Tracheophyta</taxon>
        <taxon>Spermatophyta</taxon>
        <taxon>Magnoliopsida</taxon>
        <taxon>eudicotyledons</taxon>
        <taxon>Gunneridae</taxon>
        <taxon>Pentapetalae</taxon>
        <taxon>rosids</taxon>
        <taxon>fabids</taxon>
        <taxon>Rosales</taxon>
        <taxon>Rosaceae</taxon>
        <taxon>Rosoideae</taxon>
        <taxon>Rosoideae incertae sedis</taxon>
        <taxon>Rubus</taxon>
    </lineage>
</organism>
<protein>
    <recommendedName>
        <fullName evidence="2">RING-type E3 ubiquitin transferase</fullName>
        <ecNumber evidence="2">2.3.2.27</ecNumber>
    </recommendedName>
</protein>
<keyword evidence="4 6" id="KW-0863">Zinc-finger</keyword>
<evidence type="ECO:0000313" key="10">
    <source>
        <dbReference type="Proteomes" id="UP001457282"/>
    </source>
</evidence>
<evidence type="ECO:0000313" key="9">
    <source>
        <dbReference type="EMBL" id="KAK9927697.1"/>
    </source>
</evidence>
<dbReference type="GO" id="GO:0061630">
    <property type="term" value="F:ubiquitin protein ligase activity"/>
    <property type="evidence" value="ECO:0007669"/>
    <property type="project" value="UniProtKB-EC"/>
</dbReference>
<keyword evidence="5" id="KW-0862">Zinc</keyword>
<dbReference type="Pfam" id="PF13639">
    <property type="entry name" value="zf-RING_2"/>
    <property type="match status" value="1"/>
</dbReference>
<evidence type="ECO:0000259" key="8">
    <source>
        <dbReference type="PROSITE" id="PS50089"/>
    </source>
</evidence>
<dbReference type="SMART" id="SM00184">
    <property type="entry name" value="RING"/>
    <property type="match status" value="1"/>
</dbReference>
<dbReference type="GO" id="GO:0016567">
    <property type="term" value="P:protein ubiquitination"/>
    <property type="evidence" value="ECO:0007669"/>
    <property type="project" value="TreeGrafter"/>
</dbReference>
<dbReference type="InterPro" id="IPR013083">
    <property type="entry name" value="Znf_RING/FYVE/PHD"/>
</dbReference>
<dbReference type="GO" id="GO:0008270">
    <property type="term" value="F:zinc ion binding"/>
    <property type="evidence" value="ECO:0007669"/>
    <property type="project" value="UniProtKB-KW"/>
</dbReference>
<dbReference type="SUPFAM" id="SSF57850">
    <property type="entry name" value="RING/U-box"/>
    <property type="match status" value="1"/>
</dbReference>